<gene>
    <name evidence="1" type="ORF">SDC9_189727</name>
</gene>
<accession>A0A645HT01</accession>
<dbReference type="AntiFam" id="ANF00095">
    <property type="entry name" value="Shadow ORF (opposite ABC transporters)"/>
</dbReference>
<proteinExistence type="predicted"/>
<dbReference type="AlphaFoldDB" id="A0A645HT01"/>
<sequence>MDREQVVEFAAHHRLDDPALGRGRLLHVDRLDGAAVADDRHPVGDPAHFTQLVRDQDASDPVVPHAGDQVEKVVGVFVIECRRRLVEDQ</sequence>
<organism evidence="1">
    <name type="scientific">bioreactor metagenome</name>
    <dbReference type="NCBI Taxonomy" id="1076179"/>
    <lineage>
        <taxon>unclassified sequences</taxon>
        <taxon>metagenomes</taxon>
        <taxon>ecological metagenomes</taxon>
    </lineage>
</organism>
<protein>
    <submittedName>
        <fullName evidence="1">Uncharacterized protein</fullName>
    </submittedName>
</protein>
<dbReference type="EMBL" id="VSSQ01099720">
    <property type="protein sequence ID" value="MPN42171.1"/>
    <property type="molecule type" value="Genomic_DNA"/>
</dbReference>
<comment type="caution">
    <text evidence="1">The sequence shown here is derived from an EMBL/GenBank/DDBJ whole genome shotgun (WGS) entry which is preliminary data.</text>
</comment>
<evidence type="ECO:0000313" key="1">
    <source>
        <dbReference type="EMBL" id="MPN42171.1"/>
    </source>
</evidence>
<name>A0A645HT01_9ZZZZ</name>
<reference evidence="1" key="1">
    <citation type="submission" date="2019-08" db="EMBL/GenBank/DDBJ databases">
        <authorList>
            <person name="Kucharzyk K."/>
            <person name="Murdoch R.W."/>
            <person name="Higgins S."/>
            <person name="Loffler F."/>
        </authorList>
    </citation>
    <scope>NUCLEOTIDE SEQUENCE</scope>
</reference>